<name>A0A645E9X3_9ZZZZ</name>
<evidence type="ECO:0000313" key="1">
    <source>
        <dbReference type="EMBL" id="MPM98209.1"/>
    </source>
</evidence>
<protein>
    <submittedName>
        <fullName evidence="1">Uncharacterized protein</fullName>
    </submittedName>
</protein>
<dbReference type="AlphaFoldDB" id="A0A645E9X3"/>
<gene>
    <name evidence="1" type="ORF">SDC9_145393</name>
</gene>
<sequence length="72" mass="8343">MLTYDAAYDNTETVGYTTMNKEVFDEITGKGGIFEDNEAYVPREGYDKDEIFHDNENLRKIISELWIKVKAS</sequence>
<accession>A0A645E9X3</accession>
<reference evidence="1" key="1">
    <citation type="submission" date="2019-08" db="EMBL/GenBank/DDBJ databases">
        <authorList>
            <person name="Kucharzyk K."/>
            <person name="Murdoch R.W."/>
            <person name="Higgins S."/>
            <person name="Loffler F."/>
        </authorList>
    </citation>
    <scope>NUCLEOTIDE SEQUENCE</scope>
</reference>
<proteinExistence type="predicted"/>
<dbReference type="EMBL" id="VSSQ01044392">
    <property type="protein sequence ID" value="MPM98209.1"/>
    <property type="molecule type" value="Genomic_DNA"/>
</dbReference>
<comment type="caution">
    <text evidence="1">The sequence shown here is derived from an EMBL/GenBank/DDBJ whole genome shotgun (WGS) entry which is preliminary data.</text>
</comment>
<organism evidence="1">
    <name type="scientific">bioreactor metagenome</name>
    <dbReference type="NCBI Taxonomy" id="1076179"/>
    <lineage>
        <taxon>unclassified sequences</taxon>
        <taxon>metagenomes</taxon>
        <taxon>ecological metagenomes</taxon>
    </lineage>
</organism>